<protein>
    <recommendedName>
        <fullName evidence="8">Golgi to ER traffic protein 2</fullName>
    </recommendedName>
</protein>
<feature type="region of interest" description="Disordered" evidence="4">
    <location>
        <begin position="1"/>
        <end position="91"/>
    </location>
</feature>
<evidence type="ECO:0000256" key="2">
    <source>
        <dbReference type="ARBA" id="ARBA00022989"/>
    </source>
</evidence>
<feature type="transmembrane region" description="Helical" evidence="5">
    <location>
        <begin position="316"/>
        <end position="334"/>
    </location>
</feature>
<feature type="compositionally biased region" description="Basic and acidic residues" evidence="4">
    <location>
        <begin position="18"/>
        <end position="31"/>
    </location>
</feature>
<keyword evidence="2 5" id="KW-1133">Transmembrane helix</keyword>
<dbReference type="GO" id="GO:0006890">
    <property type="term" value="P:retrograde vesicle-mediated transport, Golgi to endoplasmic reticulum"/>
    <property type="evidence" value="ECO:0007669"/>
    <property type="project" value="TreeGrafter"/>
</dbReference>
<proteinExistence type="predicted"/>
<evidence type="ECO:0008006" key="8">
    <source>
        <dbReference type="Google" id="ProtNLM"/>
    </source>
</evidence>
<dbReference type="Proteomes" id="UP001392437">
    <property type="component" value="Unassembled WGS sequence"/>
</dbReference>
<keyword evidence="3 5" id="KW-0472">Membrane</keyword>
<keyword evidence="7" id="KW-1185">Reference proteome</keyword>
<evidence type="ECO:0000256" key="3">
    <source>
        <dbReference type="ARBA" id="ARBA00023136"/>
    </source>
</evidence>
<feature type="transmembrane region" description="Helical" evidence="5">
    <location>
        <begin position="234"/>
        <end position="256"/>
    </location>
</feature>
<organism evidence="6 7">
    <name type="scientific">Apiospora kogelbergensis</name>
    <dbReference type="NCBI Taxonomy" id="1337665"/>
    <lineage>
        <taxon>Eukaryota</taxon>
        <taxon>Fungi</taxon>
        <taxon>Dikarya</taxon>
        <taxon>Ascomycota</taxon>
        <taxon>Pezizomycotina</taxon>
        <taxon>Sordariomycetes</taxon>
        <taxon>Xylariomycetidae</taxon>
        <taxon>Amphisphaeriales</taxon>
        <taxon>Apiosporaceae</taxon>
        <taxon>Apiospora</taxon>
    </lineage>
</organism>
<dbReference type="PANTHER" id="PTHR28263:SF1">
    <property type="entry name" value="GOLGI TO ER TRAFFIC PROTEIN 2"/>
    <property type="match status" value="1"/>
</dbReference>
<sequence length="362" mass="38138">MTETVQPPEDAVAARAAEQTRLRKERREAKIRAGGTARLNKITGLGGGLQRDPEPQAAPSTTPAPLPAGLADTPAAPRATSAPNHDDPEEVDISQHYYAPRTSGRVPPPGNEPSMSEAQLRQMMLGFDRPAPPGIGTPPSHNPWLDPSAAGTPAGMPPPMPPGMEGMENDPMMQMLQKMMAGGGAPGGAGGANPFAGTGMESLLGSLGGLGGAGAGDPSMQQAAQTVADKTANIWRIIHAVFALGLGFYVALSTTFTGSKSERDMLALSIDDDGESADLRKSISTFFYIFSSVEAILLTSRYFLDKHRSPPSGIMWTLVGFLPPALSGTIRHALRYSQMFSTVRNDALVCVFVLGVCCWLRS</sequence>
<dbReference type="InterPro" id="IPR028143">
    <property type="entry name" value="Get2/sif1"/>
</dbReference>
<name>A0AAW0R8K9_9PEZI</name>
<evidence type="ECO:0000313" key="6">
    <source>
        <dbReference type="EMBL" id="KAK8130108.1"/>
    </source>
</evidence>
<gene>
    <name evidence="6" type="ORF">PG999_002488</name>
</gene>
<reference evidence="6 7" key="1">
    <citation type="submission" date="2023-01" db="EMBL/GenBank/DDBJ databases">
        <title>Analysis of 21 Apiospora genomes using comparative genomics revels a genus with tremendous synthesis potential of carbohydrate active enzymes and secondary metabolites.</title>
        <authorList>
            <person name="Sorensen T."/>
        </authorList>
    </citation>
    <scope>NUCLEOTIDE SEQUENCE [LARGE SCALE GENOMIC DNA]</scope>
    <source>
        <strain evidence="6 7">CBS 117206</strain>
    </source>
</reference>
<keyword evidence="1 5" id="KW-0812">Transmembrane</keyword>
<accession>A0AAW0R8K9</accession>
<evidence type="ECO:0000256" key="4">
    <source>
        <dbReference type="SAM" id="MobiDB-lite"/>
    </source>
</evidence>
<dbReference type="AlphaFoldDB" id="A0AAW0R8K9"/>
<dbReference type="PANTHER" id="PTHR28263">
    <property type="entry name" value="GOLGI TO ER TRAFFIC PROTEIN 2"/>
    <property type="match status" value="1"/>
</dbReference>
<dbReference type="EMBL" id="JAQQWP010000002">
    <property type="protein sequence ID" value="KAK8130108.1"/>
    <property type="molecule type" value="Genomic_DNA"/>
</dbReference>
<evidence type="ECO:0000256" key="1">
    <source>
        <dbReference type="ARBA" id="ARBA00022692"/>
    </source>
</evidence>
<dbReference type="Pfam" id="PF08690">
    <property type="entry name" value="GET2"/>
    <property type="match status" value="1"/>
</dbReference>
<evidence type="ECO:0000256" key="5">
    <source>
        <dbReference type="SAM" id="Phobius"/>
    </source>
</evidence>
<comment type="caution">
    <text evidence="6">The sequence shown here is derived from an EMBL/GenBank/DDBJ whole genome shotgun (WGS) entry which is preliminary data.</text>
</comment>
<feature type="compositionally biased region" description="Low complexity" evidence="4">
    <location>
        <begin position="55"/>
        <end position="77"/>
    </location>
</feature>
<evidence type="ECO:0000313" key="7">
    <source>
        <dbReference type="Proteomes" id="UP001392437"/>
    </source>
</evidence>